<organism evidence="2 3">
    <name type="scientific">Pristionchus mayeri</name>
    <dbReference type="NCBI Taxonomy" id="1317129"/>
    <lineage>
        <taxon>Eukaryota</taxon>
        <taxon>Metazoa</taxon>
        <taxon>Ecdysozoa</taxon>
        <taxon>Nematoda</taxon>
        <taxon>Chromadorea</taxon>
        <taxon>Rhabditida</taxon>
        <taxon>Rhabditina</taxon>
        <taxon>Diplogasteromorpha</taxon>
        <taxon>Diplogasteroidea</taxon>
        <taxon>Neodiplogasteridae</taxon>
        <taxon>Pristionchus</taxon>
    </lineage>
</organism>
<reference evidence="3" key="1">
    <citation type="submission" date="2022-10" db="EMBL/GenBank/DDBJ databases">
        <title>Genome assembly of Pristionchus species.</title>
        <authorList>
            <person name="Yoshida K."/>
            <person name="Sommer R.J."/>
        </authorList>
    </citation>
    <scope>NUCLEOTIDE SEQUENCE [LARGE SCALE GENOMIC DNA]</scope>
    <source>
        <strain evidence="3">RS5460</strain>
    </source>
</reference>
<dbReference type="AlphaFoldDB" id="A0AAN5D8T4"/>
<accession>A0AAN5D8T4</accession>
<feature type="signal peptide" evidence="1">
    <location>
        <begin position="1"/>
        <end position="17"/>
    </location>
</feature>
<dbReference type="Proteomes" id="UP001328107">
    <property type="component" value="Unassembled WGS sequence"/>
</dbReference>
<protein>
    <recommendedName>
        <fullName evidence="4">Galectin</fullName>
    </recommendedName>
</protein>
<evidence type="ECO:0000313" key="3">
    <source>
        <dbReference type="Proteomes" id="UP001328107"/>
    </source>
</evidence>
<keyword evidence="3" id="KW-1185">Reference proteome</keyword>
<comment type="caution">
    <text evidence="2">The sequence shown here is derived from an EMBL/GenBank/DDBJ whole genome shotgun (WGS) entry which is preliminary data.</text>
</comment>
<gene>
    <name evidence="2" type="ORF">PMAYCL1PPCAC_28774</name>
</gene>
<evidence type="ECO:0000256" key="1">
    <source>
        <dbReference type="SAM" id="SignalP"/>
    </source>
</evidence>
<dbReference type="EMBL" id="BTRK01000006">
    <property type="protein sequence ID" value="GMR58579.1"/>
    <property type="molecule type" value="Genomic_DNA"/>
</dbReference>
<feature type="chain" id="PRO_5042962342" description="Galectin" evidence="1">
    <location>
        <begin position="18"/>
        <end position="140"/>
    </location>
</feature>
<evidence type="ECO:0000313" key="2">
    <source>
        <dbReference type="EMBL" id="GMR58579.1"/>
    </source>
</evidence>
<name>A0AAN5D8T4_9BILA</name>
<sequence>LQSLLYLTLLLVPHSLSFTECPTGSACIYHASCTVDYPTENSDWLTMEPRSFKVWNQSFCSDSNHTTNKLFIEPLSNKRWNITLMHQQINLGIILGDSLTILVNKSEAIFNTSLDDAIKIPIIKKGDTIQLVLESPKMVS</sequence>
<proteinExistence type="predicted"/>
<evidence type="ECO:0008006" key="4">
    <source>
        <dbReference type="Google" id="ProtNLM"/>
    </source>
</evidence>
<feature type="non-terminal residue" evidence="2">
    <location>
        <position position="1"/>
    </location>
</feature>
<keyword evidence="1" id="KW-0732">Signal</keyword>